<sequence length="132" mass="14494">MTTKKFSQLGVCSWINQQLETMQIKTATPVQAACIPKILEGSEEPEPVPEHEILTVVINKTSSQHFGCHITISNGIAKVLSVIPGSPVDEALYAGDINLSIDGINIYNYGGLRDFKNRGNITLKVQRTIEKQ</sequence>
<dbReference type="HOGENOM" id="CLU_1321953_0_0_1"/>
<dbReference type="SMR" id="Q9N3H5"/>
<dbReference type="InterPro" id="IPR014014">
    <property type="entry name" value="RNA_helicase_DEAD_Q_motif"/>
</dbReference>
<feature type="domain" description="DEAD-box RNA helicase Q" evidence="8">
    <location>
        <begin position="4"/>
        <end position="32"/>
    </location>
</feature>
<evidence type="ECO:0000256" key="2">
    <source>
        <dbReference type="ARBA" id="ARBA00022741"/>
    </source>
</evidence>
<dbReference type="UCSC" id="Y52E8A.1">
    <property type="organism name" value="c. elegans"/>
</dbReference>
<evidence type="ECO:0000256" key="3">
    <source>
        <dbReference type="ARBA" id="ARBA00022801"/>
    </source>
</evidence>
<keyword evidence="4 9" id="KW-0347">Helicase</keyword>
<dbReference type="InterPro" id="IPR027417">
    <property type="entry name" value="P-loop_NTPase"/>
</dbReference>
<evidence type="ECO:0000256" key="6">
    <source>
        <dbReference type="PROSITE-ProRule" id="PRU00552"/>
    </source>
</evidence>
<accession>Q9N3H5</accession>
<evidence type="ECO:0000313" key="11">
    <source>
        <dbReference type="WormBase" id="Y52E8A.1"/>
    </source>
</evidence>
<evidence type="ECO:0000259" key="7">
    <source>
        <dbReference type="PROSITE" id="PS50106"/>
    </source>
</evidence>
<proteinExistence type="predicted"/>
<evidence type="ECO:0000259" key="8">
    <source>
        <dbReference type="PROSITE" id="PS51195"/>
    </source>
</evidence>
<dbReference type="GO" id="GO:0005524">
    <property type="term" value="F:ATP binding"/>
    <property type="evidence" value="ECO:0007669"/>
    <property type="project" value="UniProtKB-KW"/>
</dbReference>
<dbReference type="PROSITE" id="PS51195">
    <property type="entry name" value="Q_MOTIF"/>
    <property type="match status" value="1"/>
</dbReference>
<dbReference type="InterPro" id="IPR001478">
    <property type="entry name" value="PDZ"/>
</dbReference>
<dbReference type="AGR" id="WB:WBGene00021794"/>
<feature type="short sequence motif" description="Q motif" evidence="6">
    <location>
        <begin position="4"/>
        <end position="32"/>
    </location>
</feature>
<evidence type="ECO:0000256" key="5">
    <source>
        <dbReference type="ARBA" id="ARBA00022840"/>
    </source>
</evidence>
<dbReference type="AlphaFoldDB" id="Q9N3H5"/>
<dbReference type="eggNOG" id="KOG0340">
    <property type="taxonomic scope" value="Eukaryota"/>
</dbReference>
<keyword evidence="3" id="KW-0378">Hydrolase</keyword>
<evidence type="ECO:0000256" key="4">
    <source>
        <dbReference type="ARBA" id="ARBA00022806"/>
    </source>
</evidence>
<dbReference type="GO" id="GO:0003724">
    <property type="term" value="F:RNA helicase activity"/>
    <property type="evidence" value="ECO:0007669"/>
    <property type="project" value="UniProtKB-EC"/>
</dbReference>
<feature type="domain" description="PDZ" evidence="7">
    <location>
        <begin position="55"/>
        <end position="106"/>
    </location>
</feature>
<evidence type="ECO:0000313" key="9">
    <source>
        <dbReference type="EMBL" id="CCD62411.2"/>
    </source>
</evidence>
<dbReference type="InterPro" id="IPR036034">
    <property type="entry name" value="PDZ_sf"/>
</dbReference>
<dbReference type="EMBL" id="BX284602">
    <property type="protein sequence ID" value="CCD62411.2"/>
    <property type="molecule type" value="Genomic_DNA"/>
</dbReference>
<dbReference type="STRING" id="6239.Y52E8A.1.1"/>
<dbReference type="Gene3D" id="3.40.50.300">
    <property type="entry name" value="P-loop containing nucleotide triphosphate hydrolases"/>
    <property type="match status" value="1"/>
</dbReference>
<dbReference type="Bgee" id="WBGene00021794">
    <property type="expression patterns" value="Expressed in adult organism"/>
</dbReference>
<dbReference type="InParanoid" id="Q9N3H5"/>
<organism evidence="9 10">
    <name type="scientific">Caenorhabditis elegans</name>
    <dbReference type="NCBI Taxonomy" id="6239"/>
    <lineage>
        <taxon>Eukaryota</taxon>
        <taxon>Metazoa</taxon>
        <taxon>Ecdysozoa</taxon>
        <taxon>Nematoda</taxon>
        <taxon>Chromadorea</taxon>
        <taxon>Rhabditida</taxon>
        <taxon>Rhabditina</taxon>
        <taxon>Rhabditomorpha</taxon>
        <taxon>Rhabditoidea</taxon>
        <taxon>Rhabditidae</taxon>
        <taxon>Peloderinae</taxon>
        <taxon>Caenorhabditis</taxon>
    </lineage>
</organism>
<dbReference type="PROSITE" id="PS50106">
    <property type="entry name" value="PDZ"/>
    <property type="match status" value="1"/>
</dbReference>
<keyword evidence="2" id="KW-0547">Nucleotide-binding</keyword>
<dbReference type="Proteomes" id="UP000001940">
    <property type="component" value="Chromosome II"/>
</dbReference>
<evidence type="ECO:0000256" key="1">
    <source>
        <dbReference type="ARBA" id="ARBA00012552"/>
    </source>
</evidence>
<dbReference type="WormBase" id="Y52E8A.1">
    <property type="protein sequence ID" value="CE53920"/>
    <property type="gene ID" value="WBGene00021794"/>
</dbReference>
<dbReference type="PeptideAtlas" id="Q9N3H5"/>
<keyword evidence="10" id="KW-1185">Reference proteome</keyword>
<dbReference type="PaxDb" id="6239-Y52E8A.1"/>
<protein>
    <recommendedName>
        <fullName evidence="1">RNA helicase</fullName>
        <ecNumber evidence="1">3.6.4.13</ecNumber>
    </recommendedName>
</protein>
<dbReference type="GO" id="GO:0016787">
    <property type="term" value="F:hydrolase activity"/>
    <property type="evidence" value="ECO:0007669"/>
    <property type="project" value="UniProtKB-KW"/>
</dbReference>
<reference evidence="9 10" key="1">
    <citation type="journal article" date="1998" name="Science">
        <title>Genome sequence of the nematode C. elegans: a platform for investigating biology.</title>
        <authorList>
            <consortium name="The C. elegans sequencing consortium"/>
            <person name="Sulson J.E."/>
            <person name="Waterston R."/>
        </authorList>
    </citation>
    <scope>NUCLEOTIDE SEQUENCE [LARGE SCALE GENOMIC DNA]</scope>
    <source>
        <strain evidence="9 10">Bristol N2</strain>
    </source>
</reference>
<gene>
    <name evidence="9" type="ORF">CELE_Y52E8A.1</name>
    <name evidence="9 11" type="ORF">Y52E8A.1</name>
</gene>
<evidence type="ECO:0000313" key="10">
    <source>
        <dbReference type="Proteomes" id="UP000001940"/>
    </source>
</evidence>
<dbReference type="EC" id="3.6.4.13" evidence="1"/>
<name>Q9N3H5_CAEEL</name>
<keyword evidence="5" id="KW-0067">ATP-binding</keyword>
<dbReference type="SUPFAM" id="SSF50156">
    <property type="entry name" value="PDZ domain-like"/>
    <property type="match status" value="1"/>
</dbReference>